<evidence type="ECO:0008006" key="4">
    <source>
        <dbReference type="Google" id="ProtNLM"/>
    </source>
</evidence>
<dbReference type="Proteomes" id="UP000595897">
    <property type="component" value="Chromosome"/>
</dbReference>
<name>A0A7R7IDK1_9FIRM</name>
<dbReference type="Pfam" id="PF12787">
    <property type="entry name" value="EcsC"/>
    <property type="match status" value="1"/>
</dbReference>
<dbReference type="InterPro" id="IPR024787">
    <property type="entry name" value="EcsC"/>
</dbReference>
<evidence type="ECO:0000256" key="1">
    <source>
        <dbReference type="SAM" id="Coils"/>
    </source>
</evidence>
<keyword evidence="3" id="KW-1185">Reference proteome</keyword>
<dbReference type="KEGG" id="ahb:bsdtb5_13930"/>
<sequence length="277" mass="31465">MNQDKSKQTNRKRQDVIVKQLKIIEKQEQKLLSPEEKGFIKAKISLATENIENLIPNKLKSTLNLAFYKGFQLIFEKGNAYIEKTYNKDKIQLEYDLNNYAVDKSRSNRYIKKLDKQSSQSKLFNSSLAAIEGGVLGVLGIGLPDIPLFIAVVIKSINEVALSYGYSYNTDEEKCYILTLIGAAISKEDKKKEWNKKVDQLSAQMDNHVNVEINLEEQMKKTAEVLSEAILTAKFIQGIPLVGVIGGAVNHTVIRKIGKYASLKYKKRYLLQKLEDR</sequence>
<accession>A0A7R7IDK1</accession>
<keyword evidence="1" id="KW-0175">Coiled coil</keyword>
<proteinExistence type="predicted"/>
<gene>
    <name evidence="2" type="ORF">bsdtb5_13930</name>
</gene>
<dbReference type="EMBL" id="AP024169">
    <property type="protein sequence ID" value="BCN30098.1"/>
    <property type="molecule type" value="Genomic_DNA"/>
</dbReference>
<dbReference type="AlphaFoldDB" id="A0A7R7IDK1"/>
<dbReference type="PANTHER" id="PTHR41260">
    <property type="entry name" value="PROTEIN ECSC"/>
    <property type="match status" value="1"/>
</dbReference>
<reference evidence="2 3" key="1">
    <citation type="submission" date="2020-11" db="EMBL/GenBank/DDBJ databases">
        <title>Draft genome sequencing of a Lachnospiraceae strain isolated from anoxic soil subjected to BSD treatment.</title>
        <authorList>
            <person name="Uek A."/>
            <person name="Tonouchi A."/>
        </authorList>
    </citation>
    <scope>NUCLEOTIDE SEQUENCE [LARGE SCALE GENOMIC DNA]</scope>
    <source>
        <strain evidence="2 3">TB5</strain>
    </source>
</reference>
<feature type="coiled-coil region" evidence="1">
    <location>
        <begin position="184"/>
        <end position="218"/>
    </location>
</feature>
<dbReference type="PANTHER" id="PTHR41260:SF1">
    <property type="entry name" value="PROTEIN ECSC"/>
    <property type="match status" value="1"/>
</dbReference>
<evidence type="ECO:0000313" key="2">
    <source>
        <dbReference type="EMBL" id="BCN30098.1"/>
    </source>
</evidence>
<dbReference type="RefSeq" id="WP_271715345.1">
    <property type="nucleotide sequence ID" value="NZ_AP024169.1"/>
</dbReference>
<organism evidence="2 3">
    <name type="scientific">Anaeromicropila herbilytica</name>
    <dbReference type="NCBI Taxonomy" id="2785025"/>
    <lineage>
        <taxon>Bacteria</taxon>
        <taxon>Bacillati</taxon>
        <taxon>Bacillota</taxon>
        <taxon>Clostridia</taxon>
        <taxon>Lachnospirales</taxon>
        <taxon>Lachnospiraceae</taxon>
        <taxon>Anaeromicropila</taxon>
    </lineage>
</organism>
<evidence type="ECO:0000313" key="3">
    <source>
        <dbReference type="Proteomes" id="UP000595897"/>
    </source>
</evidence>
<protein>
    <recommendedName>
        <fullName evidence="4">EcsC family protein</fullName>
    </recommendedName>
</protein>